<evidence type="ECO:0008006" key="3">
    <source>
        <dbReference type="Google" id="ProtNLM"/>
    </source>
</evidence>
<name>A0ABU1M7I2_9HYPH</name>
<dbReference type="NCBIfam" id="NF046037">
    <property type="entry name" value="carphisopro"/>
    <property type="match status" value="1"/>
</dbReference>
<comment type="caution">
    <text evidence="1">The sequence shown here is derived from an EMBL/GenBank/DDBJ whole genome shotgun (WGS) entry which is preliminary data.</text>
</comment>
<dbReference type="EMBL" id="JAVDQT010000002">
    <property type="protein sequence ID" value="MDR6431996.1"/>
    <property type="molecule type" value="Genomic_DNA"/>
</dbReference>
<reference evidence="1 2" key="1">
    <citation type="submission" date="2023-07" db="EMBL/GenBank/DDBJ databases">
        <title>Sorghum-associated microbial communities from plants grown in Nebraska, USA.</title>
        <authorList>
            <person name="Schachtman D."/>
        </authorList>
    </citation>
    <scope>NUCLEOTIDE SEQUENCE [LARGE SCALE GENOMIC DNA]</scope>
    <source>
        <strain evidence="1 2">DS1730</strain>
    </source>
</reference>
<accession>A0ABU1M7I2</accession>
<dbReference type="Proteomes" id="UP001184614">
    <property type="component" value="Unassembled WGS sequence"/>
</dbReference>
<evidence type="ECO:0000313" key="1">
    <source>
        <dbReference type="EMBL" id="MDR6431996.1"/>
    </source>
</evidence>
<dbReference type="SUPFAM" id="SSF47413">
    <property type="entry name" value="lambda repressor-like DNA-binding domains"/>
    <property type="match status" value="1"/>
</dbReference>
<dbReference type="InterPro" id="IPR059216">
    <property type="entry name" value="LeuA_carph_isopro_dom"/>
</dbReference>
<keyword evidence="2" id="KW-1185">Reference proteome</keyword>
<organism evidence="1 2">
    <name type="scientific">Brucella pseudogrignonensis</name>
    <dbReference type="NCBI Taxonomy" id="419475"/>
    <lineage>
        <taxon>Bacteria</taxon>
        <taxon>Pseudomonadati</taxon>
        <taxon>Pseudomonadota</taxon>
        <taxon>Alphaproteobacteria</taxon>
        <taxon>Hyphomicrobiales</taxon>
        <taxon>Brucellaceae</taxon>
        <taxon>Brucella/Ochrobactrum group</taxon>
        <taxon>Brucella</taxon>
    </lineage>
</organism>
<gene>
    <name evidence="1" type="ORF">J2782_001731</name>
</gene>
<dbReference type="InterPro" id="IPR010982">
    <property type="entry name" value="Lambda_DNA-bd_dom_sf"/>
</dbReference>
<proteinExistence type="predicted"/>
<protein>
    <recommendedName>
        <fullName evidence="3">DNA-binding protein</fullName>
    </recommendedName>
</protein>
<sequence length="85" mass="9253">MRHEPANTIITEFGGLTAVATIVGVSPHSVMRWRMPKDAGGTGGAIPHWHVPVLIEAAQDRKIKLKPEDFIAKSAPKRSRMRASA</sequence>
<evidence type="ECO:0000313" key="2">
    <source>
        <dbReference type="Proteomes" id="UP001184614"/>
    </source>
</evidence>